<dbReference type="RefSeq" id="WP_084231025.1">
    <property type="nucleotide sequence ID" value="NZ_FWWR01000009.1"/>
</dbReference>
<evidence type="ECO:0000256" key="5">
    <source>
        <dbReference type="ARBA" id="ARBA00023136"/>
    </source>
</evidence>
<dbReference type="Proteomes" id="UP000192368">
    <property type="component" value="Unassembled WGS sequence"/>
</dbReference>
<dbReference type="OrthoDB" id="9770099at2"/>
<comment type="similarity">
    <text evidence="6">Belongs to the ABC-4 integral membrane protein family.</text>
</comment>
<gene>
    <name evidence="10" type="ORF">SAMN00017477_1497</name>
</gene>
<evidence type="ECO:0000256" key="3">
    <source>
        <dbReference type="ARBA" id="ARBA00022692"/>
    </source>
</evidence>
<proteinExistence type="inferred from homology"/>
<evidence type="ECO:0000256" key="2">
    <source>
        <dbReference type="ARBA" id="ARBA00022475"/>
    </source>
</evidence>
<feature type="transmembrane region" description="Helical" evidence="7">
    <location>
        <begin position="406"/>
        <end position="429"/>
    </location>
</feature>
<feature type="domain" description="MacB-like periplasmic core" evidence="9">
    <location>
        <begin position="21"/>
        <end position="281"/>
    </location>
</feature>
<dbReference type="PANTHER" id="PTHR30572:SF4">
    <property type="entry name" value="ABC TRANSPORTER PERMEASE YTRF"/>
    <property type="match status" value="1"/>
</dbReference>
<evidence type="ECO:0000256" key="7">
    <source>
        <dbReference type="SAM" id="Phobius"/>
    </source>
</evidence>
<dbReference type="InterPro" id="IPR050250">
    <property type="entry name" value="Macrolide_Exporter_MacB"/>
</dbReference>
<accession>A0A1W1V704</accession>
<dbReference type="PANTHER" id="PTHR30572">
    <property type="entry name" value="MEMBRANE COMPONENT OF TRANSPORTER-RELATED"/>
    <property type="match status" value="1"/>
</dbReference>
<evidence type="ECO:0000259" key="8">
    <source>
        <dbReference type="Pfam" id="PF02687"/>
    </source>
</evidence>
<evidence type="ECO:0000256" key="4">
    <source>
        <dbReference type="ARBA" id="ARBA00022989"/>
    </source>
</evidence>
<feature type="transmembrane region" description="Helical" evidence="7">
    <location>
        <begin position="362"/>
        <end position="386"/>
    </location>
</feature>
<evidence type="ECO:0000313" key="11">
    <source>
        <dbReference type="Proteomes" id="UP000192368"/>
    </source>
</evidence>
<dbReference type="GO" id="GO:0005886">
    <property type="term" value="C:plasma membrane"/>
    <property type="evidence" value="ECO:0007669"/>
    <property type="project" value="UniProtKB-SubCell"/>
</dbReference>
<dbReference type="Pfam" id="PF02687">
    <property type="entry name" value="FtsX"/>
    <property type="match status" value="1"/>
</dbReference>
<dbReference type="Pfam" id="PF12704">
    <property type="entry name" value="MacB_PCD"/>
    <property type="match status" value="1"/>
</dbReference>
<reference evidence="11" key="1">
    <citation type="submission" date="2017-04" db="EMBL/GenBank/DDBJ databases">
        <authorList>
            <person name="Varghese N."/>
            <person name="Submissions S."/>
        </authorList>
    </citation>
    <scope>NUCLEOTIDE SEQUENCE [LARGE SCALE GENOMIC DNA]</scope>
    <source>
        <strain evidence="11">DSM 20463</strain>
    </source>
</reference>
<name>A0A1W1V704_PEPAS</name>
<dbReference type="EMBL" id="FWWR01000009">
    <property type="protein sequence ID" value="SMB89132.1"/>
    <property type="molecule type" value="Genomic_DNA"/>
</dbReference>
<dbReference type="InterPro" id="IPR025857">
    <property type="entry name" value="MacB_PCD"/>
</dbReference>
<keyword evidence="2" id="KW-1003">Cell membrane</keyword>
<protein>
    <submittedName>
        <fullName evidence="10">ABC-type transport system, involved in lipoprotein release, permease component</fullName>
    </submittedName>
</protein>
<keyword evidence="10" id="KW-0449">Lipoprotein</keyword>
<sequence>MSINDLISMALKNLKSRKLRTFLTVLGVIIGTTSIIVMLSIGFGFQKINTAMYSSMGNLTILDLQKDFSAMDGESTIKTKEKKLNDAAVTEASRVDHVTSVMPIYKASATFKSGRYVNEWASIIAIPPKVMEDFDFKIQDGRLLGTGDTKHIVFSGGISKNFNDPKRMNIDASTKVDPMKSKIEISKVNIEGAEMSGNFSEGDENKPVYSEKVSVVGVLVENENDWQNYNTVYMPIDYLKKLVKDSAQFSNTAPPKLNEYSLIKVKVDDIKNVKYVQETLKSMGYNASNIFAEILENQNKNILIIQAVFGAISAISFLVAAIGITNTMIMSIYERTREIGVMKVIGASISDIKKLFLIEAGFIGLLGGIIGVILSLILSTVFNIIAKGFLLSKFSSIGDFDPKISYIPFWLILVALFFSCLIGILAGYFPAKRAMKLSALDAIRSE</sequence>
<dbReference type="AlphaFoldDB" id="A0A1W1V704"/>
<evidence type="ECO:0000256" key="6">
    <source>
        <dbReference type="ARBA" id="ARBA00038076"/>
    </source>
</evidence>
<keyword evidence="11" id="KW-1185">Reference proteome</keyword>
<dbReference type="STRING" id="573058.SAMN00017477_1497"/>
<feature type="domain" description="ABC3 transporter permease C-terminal" evidence="8">
    <location>
        <begin position="311"/>
        <end position="438"/>
    </location>
</feature>
<evidence type="ECO:0000256" key="1">
    <source>
        <dbReference type="ARBA" id="ARBA00004651"/>
    </source>
</evidence>
<keyword evidence="3 7" id="KW-0812">Transmembrane</keyword>
<comment type="subcellular location">
    <subcellularLocation>
        <location evidence="1">Cell membrane</location>
        <topology evidence="1">Multi-pass membrane protein</topology>
    </subcellularLocation>
</comment>
<keyword evidence="5 7" id="KW-0472">Membrane</keyword>
<evidence type="ECO:0000313" key="10">
    <source>
        <dbReference type="EMBL" id="SMB89132.1"/>
    </source>
</evidence>
<keyword evidence="4 7" id="KW-1133">Transmembrane helix</keyword>
<dbReference type="GO" id="GO:0022857">
    <property type="term" value="F:transmembrane transporter activity"/>
    <property type="evidence" value="ECO:0007669"/>
    <property type="project" value="TreeGrafter"/>
</dbReference>
<organism evidence="10 11">
    <name type="scientific">Peptoniphilus asaccharolyticus DSM 20463</name>
    <dbReference type="NCBI Taxonomy" id="573058"/>
    <lineage>
        <taxon>Bacteria</taxon>
        <taxon>Bacillati</taxon>
        <taxon>Bacillota</taxon>
        <taxon>Tissierellia</taxon>
        <taxon>Tissierellales</taxon>
        <taxon>Peptoniphilaceae</taxon>
        <taxon>Peptoniphilus</taxon>
    </lineage>
</organism>
<feature type="transmembrane region" description="Helical" evidence="7">
    <location>
        <begin position="21"/>
        <end position="45"/>
    </location>
</feature>
<feature type="transmembrane region" description="Helical" evidence="7">
    <location>
        <begin position="303"/>
        <end position="333"/>
    </location>
</feature>
<dbReference type="InterPro" id="IPR003838">
    <property type="entry name" value="ABC3_permease_C"/>
</dbReference>
<evidence type="ECO:0000259" key="9">
    <source>
        <dbReference type="Pfam" id="PF12704"/>
    </source>
</evidence>